<keyword evidence="12" id="KW-1185">Reference proteome</keyword>
<dbReference type="InterPro" id="IPR003439">
    <property type="entry name" value="ABC_transporter-like_ATP-bd"/>
</dbReference>
<evidence type="ECO:0000256" key="7">
    <source>
        <dbReference type="ARBA" id="ARBA00066387"/>
    </source>
</evidence>
<dbReference type="STRING" id="937775.Metlim_1321"/>
<dbReference type="InterPro" id="IPR003593">
    <property type="entry name" value="AAA+_ATPase"/>
</dbReference>
<evidence type="ECO:0000256" key="2">
    <source>
        <dbReference type="ARBA" id="ARBA00022448"/>
    </source>
</evidence>
<name>H1Z1W3_9EURY</name>
<accession>H1Z1W3</accession>
<dbReference type="FunCoup" id="H1Z1W3">
    <property type="interactions" value="17"/>
</dbReference>
<reference evidence="11 12" key="1">
    <citation type="submission" date="2011-10" db="EMBL/GenBank/DDBJ databases">
        <title>The Improved High-Quality Draft genome of Methanoplanus limicola DSM 2279.</title>
        <authorList>
            <consortium name="US DOE Joint Genome Institute (JGI-PGF)"/>
            <person name="Lucas S."/>
            <person name="Copeland A."/>
            <person name="Lapidus A."/>
            <person name="Glavina del Rio T."/>
            <person name="Dalin E."/>
            <person name="Tice H."/>
            <person name="Bruce D."/>
            <person name="Goodwin L."/>
            <person name="Pitluck S."/>
            <person name="Peters L."/>
            <person name="Mikhailova N."/>
            <person name="Lu M."/>
            <person name="Kyrpides N."/>
            <person name="Mavromatis K."/>
            <person name="Ivanova N."/>
            <person name="Markowitz V."/>
            <person name="Cheng J.-F."/>
            <person name="Hugenholtz P."/>
            <person name="Woyke T."/>
            <person name="Wu D."/>
            <person name="Wirth R."/>
            <person name="Brambilla E.-M."/>
            <person name="Klenk H.-P."/>
            <person name="Eisen J.A."/>
        </authorList>
    </citation>
    <scope>NUCLEOTIDE SEQUENCE [LARGE SCALE GENOMIC DNA]</scope>
    <source>
        <strain evidence="11 12">DSM 2279</strain>
    </source>
</reference>
<dbReference type="OrthoDB" id="24644at2157"/>
<keyword evidence="3" id="KW-0547">Nucleotide-binding</keyword>
<dbReference type="Gene3D" id="3.40.50.300">
    <property type="entry name" value="P-loop containing nucleotide triphosphate hydrolases"/>
    <property type="match status" value="1"/>
</dbReference>
<dbReference type="InParanoid" id="H1Z1W3"/>
<evidence type="ECO:0000313" key="12">
    <source>
        <dbReference type="Proteomes" id="UP000005741"/>
    </source>
</evidence>
<comment type="similarity">
    <text evidence="1">Belongs to the ABC transporter superfamily.</text>
</comment>
<dbReference type="Proteomes" id="UP000005741">
    <property type="component" value="Chromosome"/>
</dbReference>
<evidence type="ECO:0000256" key="1">
    <source>
        <dbReference type="ARBA" id="ARBA00005417"/>
    </source>
</evidence>
<evidence type="ECO:0000259" key="10">
    <source>
        <dbReference type="PROSITE" id="PS50893"/>
    </source>
</evidence>
<protein>
    <recommendedName>
        <fullName evidence="8">Cobalamin import ATP-binding protein BtuD</fullName>
        <ecNumber evidence="7">7.6.2.8</ecNumber>
    </recommendedName>
    <alternativeName>
        <fullName evidence="9">Vitamin B12-transporting ATPase</fullName>
    </alternativeName>
</protein>
<sequence length="252" mass="28015">MILDINGVEFNYKSREVLNEISFSVRPNEILTILGPNGVGKTTLLKCINRIHNPRAGSIMVEDQDIMKLSLPEVAKKVGYVPQHCEKGRLTAYDAILLGRRPHIVWSTSEKDIRIVDAVIKRLKMEDLAMRYIDQMSGGELQKISIARSIVQEPKLLLLDEPTSSLDLRNQQEILKIICEVVKGHNVSAVMTLHDINTALRFSDRFLMLKDNRVFAAGGSEIINPENIRAVYGVSVAVESVTGGSVVVPIAD</sequence>
<keyword evidence="4" id="KW-0067">ATP-binding</keyword>
<dbReference type="InterPro" id="IPR027417">
    <property type="entry name" value="P-loop_NTPase"/>
</dbReference>
<dbReference type="PANTHER" id="PTHR42734:SF6">
    <property type="entry name" value="MOLYBDATE IMPORT ATP-BINDING PROTEIN MOLC"/>
    <property type="match status" value="1"/>
</dbReference>
<evidence type="ECO:0000256" key="6">
    <source>
        <dbReference type="ARBA" id="ARBA00058960"/>
    </source>
</evidence>
<dbReference type="InterPro" id="IPR050153">
    <property type="entry name" value="Metal_Ion_Import_ABC"/>
</dbReference>
<dbReference type="PROSITE" id="PS50893">
    <property type="entry name" value="ABC_TRANSPORTER_2"/>
    <property type="match status" value="1"/>
</dbReference>
<dbReference type="InterPro" id="IPR017871">
    <property type="entry name" value="ABC_transporter-like_CS"/>
</dbReference>
<dbReference type="HOGENOM" id="CLU_000604_1_11_2"/>
<dbReference type="GO" id="GO:0015420">
    <property type="term" value="F:ABC-type vitamin B12 transporter activity"/>
    <property type="evidence" value="ECO:0007669"/>
    <property type="project" value="UniProtKB-EC"/>
</dbReference>
<dbReference type="EMBL" id="CM001436">
    <property type="protein sequence ID" value="EHQ35430.1"/>
    <property type="molecule type" value="Genomic_DNA"/>
</dbReference>
<dbReference type="GO" id="GO:0016887">
    <property type="term" value="F:ATP hydrolysis activity"/>
    <property type="evidence" value="ECO:0007669"/>
    <property type="project" value="InterPro"/>
</dbReference>
<evidence type="ECO:0000256" key="8">
    <source>
        <dbReference type="ARBA" id="ARBA00073649"/>
    </source>
</evidence>
<evidence type="ECO:0000256" key="4">
    <source>
        <dbReference type="ARBA" id="ARBA00022840"/>
    </source>
</evidence>
<keyword evidence="2" id="KW-0813">Transport</keyword>
<comment type="function">
    <text evidence="6">Required for corrinoid utilization. Probably part of the ABC transporter complex BtuCDF involved in cobalamin (vitamin B12) import. Probably responsible for energy coupling to the transport system.</text>
</comment>
<dbReference type="PANTHER" id="PTHR42734">
    <property type="entry name" value="METAL TRANSPORT SYSTEM ATP-BINDING PROTEIN TM_0124-RELATED"/>
    <property type="match status" value="1"/>
</dbReference>
<feature type="domain" description="ABC transporter" evidence="10">
    <location>
        <begin position="3"/>
        <end position="236"/>
    </location>
</feature>
<dbReference type="CDD" id="cd03214">
    <property type="entry name" value="ABC_Iron-Siderophores_B12_Hemin"/>
    <property type="match status" value="1"/>
</dbReference>
<evidence type="ECO:0000256" key="3">
    <source>
        <dbReference type="ARBA" id="ARBA00022741"/>
    </source>
</evidence>
<organism evidence="11 12">
    <name type="scientific">Methanoplanus limicola DSM 2279</name>
    <dbReference type="NCBI Taxonomy" id="937775"/>
    <lineage>
        <taxon>Archaea</taxon>
        <taxon>Methanobacteriati</taxon>
        <taxon>Methanobacteriota</taxon>
        <taxon>Stenosarchaea group</taxon>
        <taxon>Methanomicrobia</taxon>
        <taxon>Methanomicrobiales</taxon>
        <taxon>Methanomicrobiaceae</taxon>
        <taxon>Methanoplanus</taxon>
    </lineage>
</organism>
<comment type="catalytic activity">
    <reaction evidence="5">
        <text>an R-cob(III)alamin(out) + ATP + H2O = an R-cob(III)alamin(in) + ADP + phosphate + H(+)</text>
        <dbReference type="Rhea" id="RHEA:17873"/>
        <dbReference type="ChEBI" id="CHEBI:15377"/>
        <dbReference type="ChEBI" id="CHEBI:15378"/>
        <dbReference type="ChEBI" id="CHEBI:30616"/>
        <dbReference type="ChEBI" id="CHEBI:43474"/>
        <dbReference type="ChEBI" id="CHEBI:140785"/>
        <dbReference type="ChEBI" id="CHEBI:456216"/>
        <dbReference type="EC" id="7.6.2.8"/>
    </reaction>
</comment>
<dbReference type="GO" id="GO:0005524">
    <property type="term" value="F:ATP binding"/>
    <property type="evidence" value="ECO:0007669"/>
    <property type="project" value="UniProtKB-KW"/>
</dbReference>
<dbReference type="RefSeq" id="WP_004077183.1">
    <property type="nucleotide sequence ID" value="NZ_CM001436.1"/>
</dbReference>
<dbReference type="Pfam" id="PF00005">
    <property type="entry name" value="ABC_tran"/>
    <property type="match status" value="1"/>
</dbReference>
<evidence type="ECO:0000256" key="9">
    <source>
        <dbReference type="ARBA" id="ARBA00077139"/>
    </source>
</evidence>
<evidence type="ECO:0000256" key="5">
    <source>
        <dbReference type="ARBA" id="ARBA00050590"/>
    </source>
</evidence>
<dbReference type="EC" id="7.6.2.8" evidence="7"/>
<evidence type="ECO:0000313" key="11">
    <source>
        <dbReference type="EMBL" id="EHQ35430.1"/>
    </source>
</evidence>
<dbReference type="FunFam" id="3.40.50.300:FF:000134">
    <property type="entry name" value="Iron-enterobactin ABC transporter ATP-binding protein"/>
    <property type="match status" value="1"/>
</dbReference>
<proteinExistence type="inferred from homology"/>
<dbReference type="SMART" id="SM00382">
    <property type="entry name" value="AAA"/>
    <property type="match status" value="1"/>
</dbReference>
<dbReference type="PROSITE" id="PS00211">
    <property type="entry name" value="ABC_TRANSPORTER_1"/>
    <property type="match status" value="1"/>
</dbReference>
<gene>
    <name evidence="11" type="ORF">Metlim_1321</name>
</gene>
<dbReference type="AlphaFoldDB" id="H1Z1W3"/>
<dbReference type="SUPFAM" id="SSF52540">
    <property type="entry name" value="P-loop containing nucleoside triphosphate hydrolases"/>
    <property type="match status" value="1"/>
</dbReference>